<feature type="transmembrane region" description="Helical" evidence="7">
    <location>
        <begin position="398"/>
        <end position="416"/>
    </location>
</feature>
<dbReference type="Proteomes" id="UP000246661">
    <property type="component" value="Unassembled WGS sequence"/>
</dbReference>
<feature type="transmembrane region" description="Helical" evidence="7">
    <location>
        <begin position="455"/>
        <end position="476"/>
    </location>
</feature>
<reference evidence="9" key="1">
    <citation type="submission" date="2018-05" db="EMBL/GenBank/DDBJ databases">
        <authorList>
            <person name="Klenk H.-P."/>
            <person name="Huntemann M."/>
            <person name="Clum A."/>
            <person name="Pillay M."/>
            <person name="Palaniappan K."/>
            <person name="Varghese N."/>
            <person name="Mikhailova N."/>
            <person name="Stamatis D."/>
            <person name="Reddy T."/>
            <person name="Daum C."/>
            <person name="Shapiro N."/>
            <person name="Ivanova N."/>
            <person name="Kyrpides N."/>
            <person name="Woyke T."/>
        </authorList>
    </citation>
    <scope>NUCLEOTIDE SEQUENCE [LARGE SCALE GENOMIC DNA]</scope>
    <source>
        <strain evidence="9">DSM 45417</strain>
    </source>
</reference>
<feature type="transmembrane region" description="Helical" evidence="7">
    <location>
        <begin position="364"/>
        <end position="386"/>
    </location>
</feature>
<comment type="caution">
    <text evidence="8">The sequence shown here is derived from an EMBL/GenBank/DDBJ whole genome shotgun (WGS) entry which is preliminary data.</text>
</comment>
<feature type="transmembrane region" description="Helical" evidence="7">
    <location>
        <begin position="121"/>
        <end position="144"/>
    </location>
</feature>
<feature type="transmembrane region" description="Helical" evidence="7">
    <location>
        <begin position="53"/>
        <end position="76"/>
    </location>
</feature>
<dbReference type="InterPro" id="IPR050833">
    <property type="entry name" value="Poly_Biosynth_Transport"/>
</dbReference>
<dbReference type="AlphaFoldDB" id="A0A317QGA1"/>
<name>A0A317QGA1_9ACTN</name>
<accession>A0A317QGA1</accession>
<comment type="subcellular location">
    <subcellularLocation>
        <location evidence="1">Cell membrane</location>
        <topology evidence="1">Multi-pass membrane protein</topology>
    </subcellularLocation>
</comment>
<feature type="transmembrane region" description="Helical" evidence="7">
    <location>
        <begin position="422"/>
        <end position="443"/>
    </location>
</feature>
<evidence type="ECO:0000256" key="3">
    <source>
        <dbReference type="ARBA" id="ARBA00022692"/>
    </source>
</evidence>
<feature type="transmembrane region" description="Helical" evidence="7">
    <location>
        <begin position="216"/>
        <end position="235"/>
    </location>
</feature>
<keyword evidence="4 7" id="KW-1133">Transmembrane helix</keyword>
<evidence type="ECO:0000313" key="9">
    <source>
        <dbReference type="Proteomes" id="UP000246661"/>
    </source>
</evidence>
<proteinExistence type="predicted"/>
<keyword evidence="5 7" id="KW-0472">Membrane</keyword>
<evidence type="ECO:0000256" key="6">
    <source>
        <dbReference type="SAM" id="MobiDB-lite"/>
    </source>
</evidence>
<sequence>MAVSSDRPSTTPDDAAHPVPDELSVASSVAGLAPPTAPSVEDVASTLFGRGMLYVAVLAAQMVSSVLVSPILAHLLPPREFGELASAIAVHQVLVVLAVAGIDQALVQIRATSDDDRPARALVLLALVLACALTAVAALTVPWWGHELGFAPSSPILVTVIGWTVPASATLVVSALLLSQDRLGAFSLLNILSAVGGQFSGLVILIGGGYRTANAYALGGLGSLALVLVLGLVLVRPRWSRRIGPDVARRALALGIPLMVSGLAIYVLNAGDRLVVQRLLGPEEAGRYQIAYTVGNVAVLLLSMVSAAWAPRIAAIADEDRRWALIGHSRDGLIALMAPAITGITLAAPLVLTLVAPESYRPGALLPVVFLVALAGFPVLAGSGTGRALVTLERTGPLAWSAVIAAVVNVGLNILLVPHLDLSGAALATLVAFTIQAVLHRAWLPAGIVWPRTPLAVLLPPTLAVAVCAATLLLPQSTEWDLGRFALAVVCLPWFLHRLRIAQGKPGLLRRPT</sequence>
<keyword evidence="2" id="KW-1003">Cell membrane</keyword>
<feature type="region of interest" description="Disordered" evidence="6">
    <location>
        <begin position="1"/>
        <end position="20"/>
    </location>
</feature>
<dbReference type="GO" id="GO:0005886">
    <property type="term" value="C:plasma membrane"/>
    <property type="evidence" value="ECO:0007669"/>
    <property type="project" value="UniProtKB-SubCell"/>
</dbReference>
<feature type="transmembrane region" description="Helical" evidence="7">
    <location>
        <begin position="332"/>
        <end position="352"/>
    </location>
</feature>
<evidence type="ECO:0000256" key="5">
    <source>
        <dbReference type="ARBA" id="ARBA00023136"/>
    </source>
</evidence>
<protein>
    <submittedName>
        <fullName evidence="8">O-antigen/teichoic acid export membrane protein</fullName>
    </submittedName>
</protein>
<keyword evidence="9" id="KW-1185">Reference proteome</keyword>
<feature type="compositionally biased region" description="Polar residues" evidence="6">
    <location>
        <begin position="1"/>
        <end position="12"/>
    </location>
</feature>
<dbReference type="PANTHER" id="PTHR30250:SF11">
    <property type="entry name" value="O-ANTIGEN TRANSPORTER-RELATED"/>
    <property type="match status" value="1"/>
</dbReference>
<evidence type="ECO:0000256" key="4">
    <source>
        <dbReference type="ARBA" id="ARBA00022989"/>
    </source>
</evidence>
<feature type="transmembrane region" description="Helical" evidence="7">
    <location>
        <begin position="247"/>
        <end position="268"/>
    </location>
</feature>
<feature type="transmembrane region" description="Helical" evidence="7">
    <location>
        <begin position="88"/>
        <end position="109"/>
    </location>
</feature>
<feature type="transmembrane region" description="Helical" evidence="7">
    <location>
        <begin position="156"/>
        <end position="178"/>
    </location>
</feature>
<dbReference type="PANTHER" id="PTHR30250">
    <property type="entry name" value="PST FAMILY PREDICTED COLANIC ACID TRANSPORTER"/>
    <property type="match status" value="1"/>
</dbReference>
<feature type="transmembrane region" description="Helical" evidence="7">
    <location>
        <begin position="288"/>
        <end position="311"/>
    </location>
</feature>
<evidence type="ECO:0000256" key="1">
    <source>
        <dbReference type="ARBA" id="ARBA00004651"/>
    </source>
</evidence>
<organism evidence="8 9">
    <name type="scientific">Geodermatophilus normandii</name>
    <dbReference type="NCBI Taxonomy" id="1137989"/>
    <lineage>
        <taxon>Bacteria</taxon>
        <taxon>Bacillati</taxon>
        <taxon>Actinomycetota</taxon>
        <taxon>Actinomycetes</taxon>
        <taxon>Geodermatophilales</taxon>
        <taxon>Geodermatophilaceae</taxon>
        <taxon>Geodermatophilus</taxon>
    </lineage>
</organism>
<evidence type="ECO:0000313" key="8">
    <source>
        <dbReference type="EMBL" id="PWW21797.1"/>
    </source>
</evidence>
<keyword evidence="3 7" id="KW-0812">Transmembrane</keyword>
<gene>
    <name evidence="8" type="ORF">JD79_00938</name>
</gene>
<dbReference type="Pfam" id="PF13440">
    <property type="entry name" value="Polysacc_synt_3"/>
    <property type="match status" value="1"/>
</dbReference>
<evidence type="ECO:0000256" key="2">
    <source>
        <dbReference type="ARBA" id="ARBA00022475"/>
    </source>
</evidence>
<evidence type="ECO:0000256" key="7">
    <source>
        <dbReference type="SAM" id="Phobius"/>
    </source>
</evidence>
<feature type="transmembrane region" description="Helical" evidence="7">
    <location>
        <begin position="185"/>
        <end position="210"/>
    </location>
</feature>
<dbReference type="EMBL" id="QGTX01000001">
    <property type="protein sequence ID" value="PWW21797.1"/>
    <property type="molecule type" value="Genomic_DNA"/>
</dbReference>